<evidence type="ECO:0000256" key="3">
    <source>
        <dbReference type="ARBA" id="ARBA00006175"/>
    </source>
</evidence>
<organism evidence="13 14">
    <name type="scientific">Pachysolen tannophilus NRRL Y-2460</name>
    <dbReference type="NCBI Taxonomy" id="669874"/>
    <lineage>
        <taxon>Eukaryota</taxon>
        <taxon>Fungi</taxon>
        <taxon>Dikarya</taxon>
        <taxon>Ascomycota</taxon>
        <taxon>Saccharomycotina</taxon>
        <taxon>Pichiomycetes</taxon>
        <taxon>Pachysolenaceae</taxon>
        <taxon>Pachysolen</taxon>
    </lineage>
</organism>
<keyword evidence="4 10" id="KW-0813">Transport</keyword>
<dbReference type="GO" id="GO:0005886">
    <property type="term" value="C:plasma membrane"/>
    <property type="evidence" value="ECO:0007669"/>
    <property type="project" value="UniProtKB-SubCell"/>
</dbReference>
<evidence type="ECO:0000256" key="12">
    <source>
        <dbReference type="SAM" id="Phobius"/>
    </source>
</evidence>
<dbReference type="PRINTS" id="PR00783">
    <property type="entry name" value="MINTRINSICP"/>
</dbReference>
<reference evidence="14" key="1">
    <citation type="submission" date="2016-05" db="EMBL/GenBank/DDBJ databases">
        <title>Comparative genomics of biotechnologically important yeasts.</title>
        <authorList>
            <consortium name="DOE Joint Genome Institute"/>
            <person name="Riley R."/>
            <person name="Haridas S."/>
            <person name="Wolfe K.H."/>
            <person name="Lopes M.R."/>
            <person name="Hittinger C.T."/>
            <person name="Goker M."/>
            <person name="Salamov A."/>
            <person name="Wisecaver J."/>
            <person name="Long T.M."/>
            <person name="Aerts A.L."/>
            <person name="Barry K."/>
            <person name="Choi C."/>
            <person name="Clum A."/>
            <person name="Coughlan A.Y."/>
            <person name="Deshpande S."/>
            <person name="Douglass A.P."/>
            <person name="Hanson S.J."/>
            <person name="Klenk H.-P."/>
            <person name="Labutti K."/>
            <person name="Lapidus A."/>
            <person name="Lindquist E."/>
            <person name="Lipzen A."/>
            <person name="Meier-Kolthoff J.P."/>
            <person name="Ohm R.A."/>
            <person name="Otillar R.P."/>
            <person name="Pangilinan J."/>
            <person name="Peng Y."/>
            <person name="Rokas A."/>
            <person name="Rosa C.A."/>
            <person name="Scheuner C."/>
            <person name="Sibirny A.A."/>
            <person name="Slot J.C."/>
            <person name="Stielow J.B."/>
            <person name="Sun H."/>
            <person name="Kurtzman C.P."/>
            <person name="Blackwell M."/>
            <person name="Grigoriev I.V."/>
            <person name="Jeffries T.W."/>
        </authorList>
    </citation>
    <scope>NUCLEOTIDE SEQUENCE [LARGE SCALE GENOMIC DNA]</scope>
    <source>
        <strain evidence="14">NRRL Y-2460</strain>
    </source>
</reference>
<evidence type="ECO:0000256" key="6">
    <source>
        <dbReference type="ARBA" id="ARBA00022692"/>
    </source>
</evidence>
<dbReference type="FunFam" id="1.20.1080.10:FF:000014">
    <property type="entry name" value="Aquaporin 1"/>
    <property type="match status" value="1"/>
</dbReference>
<feature type="transmembrane region" description="Helical" evidence="12">
    <location>
        <begin position="197"/>
        <end position="219"/>
    </location>
</feature>
<evidence type="ECO:0000256" key="8">
    <source>
        <dbReference type="ARBA" id="ARBA00022989"/>
    </source>
</evidence>
<evidence type="ECO:0000256" key="7">
    <source>
        <dbReference type="ARBA" id="ARBA00022737"/>
    </source>
</evidence>
<feature type="transmembrane region" description="Helical" evidence="12">
    <location>
        <begin position="43"/>
        <end position="64"/>
    </location>
</feature>
<evidence type="ECO:0000313" key="13">
    <source>
        <dbReference type="EMBL" id="ODV94520.1"/>
    </source>
</evidence>
<dbReference type="InterPro" id="IPR022357">
    <property type="entry name" value="MIP_CS"/>
</dbReference>
<dbReference type="GO" id="GO:0005789">
    <property type="term" value="C:endoplasmic reticulum membrane"/>
    <property type="evidence" value="ECO:0007669"/>
    <property type="project" value="UniProtKB-SubCell"/>
</dbReference>
<dbReference type="PANTHER" id="PTHR19139">
    <property type="entry name" value="AQUAPORIN TRANSPORTER"/>
    <property type="match status" value="1"/>
</dbReference>
<dbReference type="Proteomes" id="UP000094236">
    <property type="component" value="Unassembled WGS sequence"/>
</dbReference>
<keyword evidence="8 12" id="KW-1133">Transmembrane helix</keyword>
<keyword evidence="7" id="KW-0677">Repeat</keyword>
<proteinExistence type="inferred from homology"/>
<dbReference type="PROSITE" id="PS00221">
    <property type="entry name" value="MIP"/>
    <property type="match status" value="1"/>
</dbReference>
<evidence type="ECO:0000313" key="14">
    <source>
        <dbReference type="Proteomes" id="UP000094236"/>
    </source>
</evidence>
<evidence type="ECO:0000256" key="11">
    <source>
        <dbReference type="SAM" id="MobiDB-lite"/>
    </source>
</evidence>
<dbReference type="InterPro" id="IPR034294">
    <property type="entry name" value="Aquaporin_transptr"/>
</dbReference>
<feature type="compositionally biased region" description="Basic and acidic residues" evidence="11">
    <location>
        <begin position="7"/>
        <end position="21"/>
    </location>
</feature>
<feature type="transmembrane region" description="Helical" evidence="12">
    <location>
        <begin position="239"/>
        <end position="259"/>
    </location>
</feature>
<dbReference type="SUPFAM" id="SSF81338">
    <property type="entry name" value="Aquaporin-like"/>
    <property type="match status" value="1"/>
</dbReference>
<dbReference type="GO" id="GO:0015250">
    <property type="term" value="F:water channel activity"/>
    <property type="evidence" value="ECO:0007669"/>
    <property type="project" value="TreeGrafter"/>
</dbReference>
<dbReference type="OrthoDB" id="3222at2759"/>
<name>A0A1E4TRZ8_PACTA</name>
<accession>A0A1E4TRZ8</accession>
<keyword evidence="9 12" id="KW-0472">Membrane</keyword>
<evidence type="ECO:0000256" key="10">
    <source>
        <dbReference type="RuleBase" id="RU000477"/>
    </source>
</evidence>
<dbReference type="Pfam" id="PF00230">
    <property type="entry name" value="MIP"/>
    <property type="match status" value="1"/>
</dbReference>
<comment type="subcellular location">
    <subcellularLocation>
        <location evidence="2">Cell membrane</location>
        <topology evidence="2">Multi-pass membrane protein</topology>
    </subcellularLocation>
    <subcellularLocation>
        <location evidence="1">Endoplasmic reticulum membrane</location>
        <topology evidence="1">Multi-pass membrane protein</topology>
    </subcellularLocation>
</comment>
<dbReference type="InterPro" id="IPR000425">
    <property type="entry name" value="MIP"/>
</dbReference>
<feature type="transmembrane region" description="Helical" evidence="12">
    <location>
        <begin position="170"/>
        <end position="190"/>
    </location>
</feature>
<dbReference type="Gene3D" id="1.20.1080.10">
    <property type="entry name" value="Glycerol uptake facilitator protein"/>
    <property type="match status" value="1"/>
</dbReference>
<sequence length="280" mass="30196">MSSDTHTAVDIESQEKAKEEYSPPYKPAYASYGFGNDGIRHHFIAVMGEFVGTFQFLWCAYAIAQIANHDPAMEGGITSDPGRLIMISMGFGFSVMVSVYCFFRVSGGNLNPAVTLTLVLARAIPPFRGLLMFIAQMVAGMAAGGAASAMTPGDVLFANSLGADCSKGRGLMLECFGTYVLCITVLFMAVEKHRATFTAPFAIGIALFIGHLICVQYTGAGLNPARSFGAAIAKASFPVYFWIYIVGPFLGAFLAYLTWQILKWLDYETCNPGQDADSKQ</sequence>
<evidence type="ECO:0000256" key="4">
    <source>
        <dbReference type="ARBA" id="ARBA00022448"/>
    </source>
</evidence>
<dbReference type="AlphaFoldDB" id="A0A1E4TRZ8"/>
<feature type="region of interest" description="Disordered" evidence="11">
    <location>
        <begin position="1"/>
        <end position="22"/>
    </location>
</feature>
<dbReference type="STRING" id="669874.A0A1E4TRZ8"/>
<feature type="transmembrane region" description="Helical" evidence="12">
    <location>
        <begin position="84"/>
        <end position="103"/>
    </location>
</feature>
<evidence type="ECO:0000256" key="5">
    <source>
        <dbReference type="ARBA" id="ARBA00022475"/>
    </source>
</evidence>
<evidence type="ECO:0000256" key="1">
    <source>
        <dbReference type="ARBA" id="ARBA00004477"/>
    </source>
</evidence>
<evidence type="ECO:0000256" key="9">
    <source>
        <dbReference type="ARBA" id="ARBA00023136"/>
    </source>
</evidence>
<keyword evidence="5" id="KW-1003">Cell membrane</keyword>
<keyword evidence="14" id="KW-1185">Reference proteome</keyword>
<dbReference type="InterPro" id="IPR023271">
    <property type="entry name" value="Aquaporin-like"/>
</dbReference>
<feature type="transmembrane region" description="Helical" evidence="12">
    <location>
        <begin position="130"/>
        <end position="150"/>
    </location>
</feature>
<dbReference type="PANTHER" id="PTHR19139:SF199">
    <property type="entry name" value="MIP17260P"/>
    <property type="match status" value="1"/>
</dbReference>
<dbReference type="EMBL" id="KV454016">
    <property type="protein sequence ID" value="ODV94520.1"/>
    <property type="molecule type" value="Genomic_DNA"/>
</dbReference>
<protein>
    <recommendedName>
        <fullName evidence="15">Aquaporin</fullName>
    </recommendedName>
</protein>
<evidence type="ECO:0000256" key="2">
    <source>
        <dbReference type="ARBA" id="ARBA00004651"/>
    </source>
</evidence>
<comment type="similarity">
    <text evidence="3 10">Belongs to the MIP/aquaporin (TC 1.A.8) family.</text>
</comment>
<gene>
    <name evidence="13" type="ORF">PACTADRAFT_51343</name>
</gene>
<evidence type="ECO:0008006" key="15">
    <source>
        <dbReference type="Google" id="ProtNLM"/>
    </source>
</evidence>
<keyword evidence="6 10" id="KW-0812">Transmembrane</keyword>